<dbReference type="Gene3D" id="3.30.565.10">
    <property type="entry name" value="Histidine kinase-like ATPase, C-terminal domain"/>
    <property type="match status" value="1"/>
</dbReference>
<dbReference type="PROSITE" id="PS50113">
    <property type="entry name" value="PAC"/>
    <property type="match status" value="1"/>
</dbReference>
<dbReference type="SUPFAM" id="SSF55874">
    <property type="entry name" value="ATPase domain of HSP90 chaperone/DNA topoisomerase II/histidine kinase"/>
    <property type="match status" value="1"/>
</dbReference>
<dbReference type="GO" id="GO:0004673">
    <property type="term" value="F:protein histidine kinase activity"/>
    <property type="evidence" value="ECO:0007669"/>
    <property type="project" value="UniProtKB-EC"/>
</dbReference>
<evidence type="ECO:0000313" key="10">
    <source>
        <dbReference type="Proteomes" id="UP000183658"/>
    </source>
</evidence>
<dbReference type="PANTHER" id="PTHR43304">
    <property type="entry name" value="PHYTOCHROME-LIKE PROTEIN CPH1"/>
    <property type="match status" value="1"/>
</dbReference>
<evidence type="ECO:0000259" key="8">
    <source>
        <dbReference type="PROSITE" id="PS50113"/>
    </source>
</evidence>
<dbReference type="Proteomes" id="UP000183658">
    <property type="component" value="Unassembled WGS sequence"/>
</dbReference>
<evidence type="ECO:0000313" key="9">
    <source>
        <dbReference type="EMBL" id="SEQ80333.1"/>
    </source>
</evidence>
<dbReference type="InterPro" id="IPR000014">
    <property type="entry name" value="PAS"/>
</dbReference>
<evidence type="ECO:0000256" key="2">
    <source>
        <dbReference type="ARBA" id="ARBA00012438"/>
    </source>
</evidence>
<proteinExistence type="predicted"/>
<dbReference type="NCBIfam" id="TIGR00229">
    <property type="entry name" value="sensory_box"/>
    <property type="match status" value="2"/>
</dbReference>
<keyword evidence="10" id="KW-1185">Reference proteome</keyword>
<evidence type="ECO:0000259" key="6">
    <source>
        <dbReference type="PROSITE" id="PS50109"/>
    </source>
</evidence>
<name>A0A1H9J0G5_FLAFI</name>
<dbReference type="SMART" id="SM00387">
    <property type="entry name" value="HATPase_c"/>
    <property type="match status" value="1"/>
</dbReference>
<evidence type="ECO:0000256" key="1">
    <source>
        <dbReference type="ARBA" id="ARBA00000085"/>
    </source>
</evidence>
<sequence>MLKKTVGKIFILHLKAPKAKSIFKPTMTDQDDIYVKAAASAKIGIWKIDIKANAVYWDTVTKSILEVSEGFQPIKGYAINFFSEGDMRTRFEINIKKAIEEGISFHEKFQITTAKNNIRFVECVCQVEFKNGEPAHLIGTFQDITKEQNLIHKLELSVEKFSSIFSSANDAIIIIDSATGIITDCNARSYELSGYDCSELLGLHNSELFPPDKRKQIRIFLANQLKKDTHFVNETYLKTKNDTVIPVEVASGKKFIVDNHTYLVCFFRNISDRKNVEANLNMLSLVASETTDTIVIANAQGKAIWANKAYLDLTGFSLEEVIDHRPGYRSKGPETDPDATAKMRKAIQNKESIKITILNYNKKKEKYWFELNITTVFDNENNFINFVGVGRDVTLRIEKEIELKKLLEVTSQQNSKLYNFAHIVSHNIRSHSSNLEMVVDIIENSETEAEKLSYFDLFKEGTAKLSETIEYLNEIITIQQKTNIQKTTICLKDEIQKTKMALRLAIKESQIVITDTIPDDLTVSVIPAYLDSILLNLFTNAIKYKSPNRKAFLEINYEINEHQTIISFKDNGLGLDLKKNGHKLFGMYKTFHGNEDAKGIGLYITKNQIEAMDGKIEVESEVGSGSTFKIFINEK</sequence>
<dbReference type="Pfam" id="PF02518">
    <property type="entry name" value="HATPase_c"/>
    <property type="match status" value="1"/>
</dbReference>
<dbReference type="AlphaFoldDB" id="A0A1H9J0G5"/>
<dbReference type="InterPro" id="IPR005467">
    <property type="entry name" value="His_kinase_dom"/>
</dbReference>
<dbReference type="InterPro" id="IPR052162">
    <property type="entry name" value="Sensor_kinase/Photoreceptor"/>
</dbReference>
<accession>A0A1H9J0G5</accession>
<dbReference type="Pfam" id="PF13426">
    <property type="entry name" value="PAS_9"/>
    <property type="match status" value="3"/>
</dbReference>
<dbReference type="SUPFAM" id="SSF55785">
    <property type="entry name" value="PYP-like sensor domain (PAS domain)"/>
    <property type="match status" value="3"/>
</dbReference>
<dbReference type="SMART" id="SM00091">
    <property type="entry name" value="PAS"/>
    <property type="match status" value="3"/>
</dbReference>
<evidence type="ECO:0000256" key="4">
    <source>
        <dbReference type="ARBA" id="ARBA00022679"/>
    </source>
</evidence>
<dbReference type="PROSITE" id="PS50112">
    <property type="entry name" value="PAS"/>
    <property type="match status" value="2"/>
</dbReference>
<keyword evidence="3" id="KW-0597">Phosphoprotein</keyword>
<organism evidence="9 10">
    <name type="scientific">Flavobacterium frigoris</name>
    <dbReference type="NCBI Taxonomy" id="229204"/>
    <lineage>
        <taxon>Bacteria</taxon>
        <taxon>Pseudomonadati</taxon>
        <taxon>Bacteroidota</taxon>
        <taxon>Flavobacteriia</taxon>
        <taxon>Flavobacteriales</taxon>
        <taxon>Flavobacteriaceae</taxon>
        <taxon>Flavobacterium</taxon>
    </lineage>
</organism>
<dbReference type="InterPro" id="IPR035965">
    <property type="entry name" value="PAS-like_dom_sf"/>
</dbReference>
<dbReference type="EMBL" id="FOFZ01000004">
    <property type="protein sequence ID" value="SEQ80333.1"/>
    <property type="molecule type" value="Genomic_DNA"/>
</dbReference>
<protein>
    <recommendedName>
        <fullName evidence="2">histidine kinase</fullName>
        <ecNumber evidence="2">2.7.13.3</ecNumber>
    </recommendedName>
</protein>
<dbReference type="InterPro" id="IPR000700">
    <property type="entry name" value="PAS-assoc_C"/>
</dbReference>
<dbReference type="InterPro" id="IPR036890">
    <property type="entry name" value="HATPase_C_sf"/>
</dbReference>
<dbReference type="CDD" id="cd00130">
    <property type="entry name" value="PAS"/>
    <property type="match status" value="2"/>
</dbReference>
<feature type="domain" description="Histidine kinase" evidence="6">
    <location>
        <begin position="423"/>
        <end position="635"/>
    </location>
</feature>
<keyword evidence="4" id="KW-0808">Transferase</keyword>
<dbReference type="EC" id="2.7.13.3" evidence="2"/>
<dbReference type="Gene3D" id="3.30.450.20">
    <property type="entry name" value="PAS domain"/>
    <property type="match status" value="3"/>
</dbReference>
<reference evidence="10" key="1">
    <citation type="submission" date="2016-10" db="EMBL/GenBank/DDBJ databases">
        <authorList>
            <person name="Varghese N."/>
            <person name="Submissions S."/>
        </authorList>
    </citation>
    <scope>NUCLEOTIDE SEQUENCE [LARGE SCALE GENOMIC DNA]</scope>
    <source>
        <strain evidence="10">DSM 15719</strain>
    </source>
</reference>
<dbReference type="PRINTS" id="PR00344">
    <property type="entry name" value="BCTRLSENSOR"/>
</dbReference>
<dbReference type="PANTHER" id="PTHR43304:SF1">
    <property type="entry name" value="PAC DOMAIN-CONTAINING PROTEIN"/>
    <property type="match status" value="1"/>
</dbReference>
<dbReference type="InterPro" id="IPR003594">
    <property type="entry name" value="HATPase_dom"/>
</dbReference>
<dbReference type="SMART" id="SM00086">
    <property type="entry name" value="PAC"/>
    <property type="match status" value="3"/>
</dbReference>
<gene>
    <name evidence="9" type="ORF">SAMN05444355_104173</name>
</gene>
<dbReference type="PROSITE" id="PS50109">
    <property type="entry name" value="HIS_KIN"/>
    <property type="match status" value="1"/>
</dbReference>
<feature type="domain" description="PAS" evidence="7">
    <location>
        <begin position="157"/>
        <end position="228"/>
    </location>
</feature>
<evidence type="ECO:0000256" key="5">
    <source>
        <dbReference type="ARBA" id="ARBA00022777"/>
    </source>
</evidence>
<dbReference type="InterPro" id="IPR004358">
    <property type="entry name" value="Sig_transdc_His_kin-like_C"/>
</dbReference>
<evidence type="ECO:0000259" key="7">
    <source>
        <dbReference type="PROSITE" id="PS50112"/>
    </source>
</evidence>
<comment type="catalytic activity">
    <reaction evidence="1">
        <text>ATP + protein L-histidine = ADP + protein N-phospho-L-histidine.</text>
        <dbReference type="EC" id="2.7.13.3"/>
    </reaction>
</comment>
<feature type="domain" description="PAS" evidence="7">
    <location>
        <begin position="279"/>
        <end position="350"/>
    </location>
</feature>
<keyword evidence="5" id="KW-0418">Kinase</keyword>
<feature type="domain" description="PAC" evidence="8">
    <location>
        <begin position="351"/>
        <end position="405"/>
    </location>
</feature>
<evidence type="ECO:0000256" key="3">
    <source>
        <dbReference type="ARBA" id="ARBA00022553"/>
    </source>
</evidence>
<dbReference type="InterPro" id="IPR001610">
    <property type="entry name" value="PAC"/>
</dbReference>